<keyword evidence="1" id="KW-0732">Signal</keyword>
<dbReference type="PROSITE" id="PS51257">
    <property type="entry name" value="PROKAR_LIPOPROTEIN"/>
    <property type="match status" value="1"/>
</dbReference>
<dbReference type="RefSeq" id="WP_128091481.1">
    <property type="nucleotide sequence ID" value="NZ_UARG01000017.1"/>
</dbReference>
<feature type="signal peptide" evidence="1">
    <location>
        <begin position="1"/>
        <end position="22"/>
    </location>
</feature>
<dbReference type="AlphaFoldDB" id="A0A2X2RP93"/>
<dbReference type="Proteomes" id="UP000249891">
    <property type="component" value="Unassembled WGS sequence"/>
</dbReference>
<evidence type="ECO:0000256" key="1">
    <source>
        <dbReference type="SAM" id="SignalP"/>
    </source>
</evidence>
<evidence type="ECO:0008006" key="4">
    <source>
        <dbReference type="Google" id="ProtNLM"/>
    </source>
</evidence>
<evidence type="ECO:0000313" key="3">
    <source>
        <dbReference type="Proteomes" id="UP000249891"/>
    </source>
</evidence>
<dbReference type="EMBL" id="UARG01000017">
    <property type="protein sequence ID" value="SQA78271.1"/>
    <property type="molecule type" value="Genomic_DNA"/>
</dbReference>
<name>A0A2X2RP93_CAPOC</name>
<reference evidence="2 3" key="1">
    <citation type="submission" date="2018-06" db="EMBL/GenBank/DDBJ databases">
        <authorList>
            <consortium name="Pathogen Informatics"/>
            <person name="Doyle S."/>
        </authorList>
    </citation>
    <scope>NUCLEOTIDE SEQUENCE [LARGE SCALE GENOMIC DNA]</scope>
    <source>
        <strain evidence="2 3">NCTC11546</strain>
    </source>
</reference>
<protein>
    <recommendedName>
        <fullName evidence="4">Lipoprotein</fullName>
    </recommendedName>
</protein>
<gene>
    <name evidence="2" type="ORF">NCTC11546_01500</name>
</gene>
<sequence length="162" mass="17946">MKTKAFLAMLLLVITACGCSKTEEETTFPEAVMVKSFATVENTPEHSFVNFALTQDGYRVVQNKEALQALFPNTDLSTIKEFKDIDFGTQTLIIGRKGLSEMAQAKCRFSKKNNNSYVLTVDLDLLGLFGPVVLYYGAIVQKLPENATVTVEVLPLEVNKDI</sequence>
<feature type="chain" id="PRO_5015889542" description="Lipoprotein" evidence="1">
    <location>
        <begin position="23"/>
        <end position="162"/>
    </location>
</feature>
<proteinExistence type="predicted"/>
<evidence type="ECO:0000313" key="2">
    <source>
        <dbReference type="EMBL" id="SQA78271.1"/>
    </source>
</evidence>
<organism evidence="2 3">
    <name type="scientific">Capnocytophaga ochracea</name>
    <dbReference type="NCBI Taxonomy" id="1018"/>
    <lineage>
        <taxon>Bacteria</taxon>
        <taxon>Pseudomonadati</taxon>
        <taxon>Bacteroidota</taxon>
        <taxon>Flavobacteriia</taxon>
        <taxon>Flavobacteriales</taxon>
        <taxon>Flavobacteriaceae</taxon>
        <taxon>Capnocytophaga</taxon>
    </lineage>
</organism>
<accession>A0A2X2RP93</accession>